<evidence type="ECO:0000256" key="1">
    <source>
        <dbReference type="ARBA" id="ARBA00006255"/>
    </source>
</evidence>
<evidence type="ECO:0000259" key="5">
    <source>
        <dbReference type="Pfam" id="PF23092"/>
    </source>
</evidence>
<dbReference type="Gene3D" id="3.40.50.300">
    <property type="entry name" value="P-loop containing nucleotide triphosphate hydrolases"/>
    <property type="match status" value="1"/>
</dbReference>
<feature type="region of interest" description="Disordered" evidence="4">
    <location>
        <begin position="421"/>
        <end position="447"/>
    </location>
</feature>
<dbReference type="InterPro" id="IPR027417">
    <property type="entry name" value="P-loop_NTPase"/>
</dbReference>
<feature type="coiled-coil region" evidence="3">
    <location>
        <begin position="486"/>
        <end position="513"/>
    </location>
</feature>
<feature type="region of interest" description="Disordered" evidence="4">
    <location>
        <begin position="671"/>
        <end position="704"/>
    </location>
</feature>
<evidence type="ECO:0000313" key="7">
    <source>
        <dbReference type="Proteomes" id="UP000887566"/>
    </source>
</evidence>
<dbReference type="PANTHER" id="PTHR12784:SF28">
    <property type="entry name" value="PROTEIN SICKIE"/>
    <property type="match status" value="1"/>
</dbReference>
<sequence>MFASCGDVEGIEMTTSSSAFVRTARGFSDFFAELMGLAIHVECFEDSSSLSSGLSENIDDISTDDLTGSSLSDHQMAAAAFGKYGDYCGGRLSKHQLLAQQQQRHRSSSQQSSSLLQRKLTEQENIDQLLQKCRSSQRGLGTFGDRPRSEATMSHDPAGAPRRSVAVGAKHPQHYNTIGGGGLRAPKLQLSEDGETLHVSRQDGFRSARAPLRNIIRTVEDERDDGGHGHQRPGSAQSHGLTTSPPGISGYHSLDRKRHLINYYNDADYRTANATDRAATMALVSPRRMPNGSLSLPVSHEGPLPPEETAWNRHSVTTASRSPSISSAINGRLAHQTGVMSRSMIVESQELKASPTNGSADISTVANGRSSPHVQNQRLAAAQGFRQNGVQNGHGSPRKTSEGIYANIHREGQQLQLHKLTGADGGRSPAHSAPVYHHNSSRVADPSPYLSSVLSKVNAKQHGEAEVNGSSLSLASTSSSIYSTAEEKYQAEIRKLHREMEAYREKVTTLTAQQTTYANMIQAFDKALQGMIRRVEGLQMVSQQKEDEVGHLRGEIDVLRQLSINAGINVDQAMVLRGASPAVQRRHTFSDQQQQQLQQLQQQQQQQQLNNGGTGLVRQPSIESVASQRSSVSTSSKGSKTDKLSLNSFGRQGKKSWAPIDSAQIRSSFTRAFSKNRKSKNGSISDAEDMKDGHSPMHSGRSEVGRLKSISGSASGLDEVGIESLTKLKEELEKKDSTLTDVRLEALLKSDQVDELQEAINRLRSENASLKHDNHRLHQIVLSGSRAGSQTSLPLLNDGDGDSMSDAHGPTSASDRGYCISSHDESGARVKVLVSLDMTGELTMDAACDDSELFIGSISAPTWSTTWDALDNDLSKIFTEYLHRIDPTGSLKLNGRESIIGYQLGRAVRDKRTAAPKSSPAESLQSCASQSATLRLMLQGVAQRSVDALVLDSLIPRNLLERLLSQLTDSRRVILSGACATGKSFLAQKLAEYLMLRTGAGAAKSSIETLCLPEDAQGKEKEAQNRLTAIVQRHKQGNGPAVIVIDNLHNVTVLSDFFGCLTNVAGSDGPYIIGTMNQSSTQMQTTLQVHLNFRMTLFANHMDSVKGYLGRFLRRRLIHEECKMGTRHAAEFVRVVEFLPKVWALLNNFIETANSADVSIGPRLFMSCPISVHESREWFIQLWNCKIIPYLVEAAHEGLTLFGRRGSLEDPTDFVCDEWPWAEGEAADAVLRRLSAKDVSLTSGDLPFAKSKFDPLEALLRLQSNRNGHEINLSSS</sequence>
<accession>A0A914WNN6</accession>
<evidence type="ECO:0000256" key="3">
    <source>
        <dbReference type="SAM" id="Coils"/>
    </source>
</evidence>
<dbReference type="Pfam" id="PF25408">
    <property type="entry name" value="AAA_lid_NAV1"/>
    <property type="match status" value="1"/>
</dbReference>
<feature type="region of interest" description="Disordered" evidence="4">
    <location>
        <begin position="622"/>
        <end position="657"/>
    </location>
</feature>
<feature type="domain" description="Neuron navigator 1-like ubiquitin-like" evidence="5">
    <location>
        <begin position="827"/>
        <end position="925"/>
    </location>
</feature>
<feature type="region of interest" description="Disordered" evidence="4">
    <location>
        <begin position="791"/>
        <end position="816"/>
    </location>
</feature>
<dbReference type="Proteomes" id="UP000887566">
    <property type="component" value="Unplaced"/>
</dbReference>
<feature type="region of interest" description="Disordered" evidence="4">
    <location>
        <begin position="137"/>
        <end position="166"/>
    </location>
</feature>
<feature type="domain" description="CortBP2/NAV1-like AAA+ ATPase lid" evidence="6">
    <location>
        <begin position="1121"/>
        <end position="1230"/>
    </location>
</feature>
<evidence type="ECO:0000256" key="2">
    <source>
        <dbReference type="ARBA" id="ARBA00023054"/>
    </source>
</evidence>
<dbReference type="SUPFAM" id="SSF52540">
    <property type="entry name" value="P-loop containing nucleoside triphosphate hydrolases"/>
    <property type="match status" value="1"/>
</dbReference>
<feature type="coiled-coil region" evidence="3">
    <location>
        <begin position="725"/>
        <end position="773"/>
    </location>
</feature>
<dbReference type="InterPro" id="IPR057126">
    <property type="entry name" value="NAV1-like_ubiquitin-like"/>
</dbReference>
<feature type="compositionally biased region" description="Low complexity" evidence="4">
    <location>
        <begin position="622"/>
        <end position="638"/>
    </location>
</feature>
<dbReference type="PANTHER" id="PTHR12784">
    <property type="entry name" value="STEERIN"/>
    <property type="match status" value="1"/>
</dbReference>
<proteinExistence type="inferred from homology"/>
<dbReference type="InterPro" id="IPR057568">
    <property type="entry name" value="CortBP2_NAV1-like_AAA_lid"/>
</dbReference>
<dbReference type="Pfam" id="PF23092">
    <property type="entry name" value="Ubiquitin_6"/>
    <property type="match status" value="1"/>
</dbReference>
<evidence type="ECO:0000259" key="6">
    <source>
        <dbReference type="Pfam" id="PF25408"/>
    </source>
</evidence>
<feature type="compositionally biased region" description="Polar residues" evidence="4">
    <location>
        <begin position="234"/>
        <end position="246"/>
    </location>
</feature>
<dbReference type="AlphaFoldDB" id="A0A914WNN6"/>
<dbReference type="WBParaSite" id="PSAMB.scaffold43size100268.g1205.t1">
    <property type="protein sequence ID" value="PSAMB.scaffold43size100268.g1205.t1"/>
    <property type="gene ID" value="PSAMB.scaffold43size100268.g1205"/>
</dbReference>
<comment type="similarity">
    <text evidence="1">Belongs to the Nav/unc-53 family.</text>
</comment>
<organism evidence="7 8">
    <name type="scientific">Plectus sambesii</name>
    <dbReference type="NCBI Taxonomy" id="2011161"/>
    <lineage>
        <taxon>Eukaryota</taxon>
        <taxon>Metazoa</taxon>
        <taxon>Ecdysozoa</taxon>
        <taxon>Nematoda</taxon>
        <taxon>Chromadorea</taxon>
        <taxon>Plectida</taxon>
        <taxon>Plectina</taxon>
        <taxon>Plectoidea</taxon>
        <taxon>Plectidae</taxon>
        <taxon>Plectus</taxon>
    </lineage>
</organism>
<protein>
    <submittedName>
        <fullName evidence="8">ATPase AAA-type core domain-containing protein</fullName>
    </submittedName>
</protein>
<feature type="region of interest" description="Disordered" evidence="4">
    <location>
        <begin position="98"/>
        <end position="117"/>
    </location>
</feature>
<evidence type="ECO:0000256" key="4">
    <source>
        <dbReference type="SAM" id="MobiDB-lite"/>
    </source>
</evidence>
<reference evidence="8" key="1">
    <citation type="submission" date="2022-11" db="UniProtKB">
        <authorList>
            <consortium name="WormBaseParasite"/>
        </authorList>
    </citation>
    <scope>IDENTIFICATION</scope>
</reference>
<dbReference type="InterPro" id="IPR039041">
    <property type="entry name" value="Nav/unc-53"/>
</dbReference>
<feature type="region of interest" description="Disordered" evidence="4">
    <location>
        <begin position="220"/>
        <end position="253"/>
    </location>
</feature>
<keyword evidence="2 3" id="KW-0175">Coiled coil</keyword>
<evidence type="ECO:0000313" key="8">
    <source>
        <dbReference type="WBParaSite" id="PSAMB.scaffold43size100268.g1205.t1"/>
    </source>
</evidence>
<dbReference type="GO" id="GO:0022008">
    <property type="term" value="P:neurogenesis"/>
    <property type="evidence" value="ECO:0007669"/>
    <property type="project" value="InterPro"/>
</dbReference>
<keyword evidence="7" id="KW-1185">Reference proteome</keyword>
<feature type="compositionally biased region" description="Basic and acidic residues" evidence="4">
    <location>
        <begin position="688"/>
        <end position="704"/>
    </location>
</feature>
<name>A0A914WNN6_9BILA</name>